<organism evidence="3 4">
    <name type="scientific">Teratosphaeria nubilosa</name>
    <dbReference type="NCBI Taxonomy" id="161662"/>
    <lineage>
        <taxon>Eukaryota</taxon>
        <taxon>Fungi</taxon>
        <taxon>Dikarya</taxon>
        <taxon>Ascomycota</taxon>
        <taxon>Pezizomycotina</taxon>
        <taxon>Dothideomycetes</taxon>
        <taxon>Dothideomycetidae</taxon>
        <taxon>Mycosphaerellales</taxon>
        <taxon>Teratosphaeriaceae</taxon>
        <taxon>Teratosphaeria</taxon>
    </lineage>
</organism>
<dbReference type="InterPro" id="IPR023214">
    <property type="entry name" value="HAD_sf"/>
</dbReference>
<proteinExistence type="inferred from homology"/>
<dbReference type="InterPro" id="IPR023198">
    <property type="entry name" value="PGP-like_dom2"/>
</dbReference>
<dbReference type="GO" id="GO:0019120">
    <property type="term" value="F:hydrolase activity, acting on acid halide bonds, in C-halide compounds"/>
    <property type="evidence" value="ECO:0007669"/>
    <property type="project" value="InterPro"/>
</dbReference>
<accession>A0A6G1L9C8</accession>
<dbReference type="PANTHER" id="PTHR43316">
    <property type="entry name" value="HYDROLASE, HALOACID DELAHOGENASE-RELATED"/>
    <property type="match status" value="1"/>
</dbReference>
<dbReference type="PANTHER" id="PTHR43316:SF3">
    <property type="entry name" value="HALOACID DEHALOGENASE, TYPE II (AFU_ORTHOLOGUE AFUA_2G07750)-RELATED"/>
    <property type="match status" value="1"/>
</dbReference>
<keyword evidence="2" id="KW-0378">Hydrolase</keyword>
<dbReference type="AlphaFoldDB" id="A0A6G1L9C8"/>
<dbReference type="OrthoDB" id="3256520at2759"/>
<name>A0A6G1L9C8_9PEZI</name>
<dbReference type="Gene3D" id="3.40.50.1000">
    <property type="entry name" value="HAD superfamily/HAD-like"/>
    <property type="match status" value="1"/>
</dbReference>
<dbReference type="InterPro" id="IPR051540">
    <property type="entry name" value="S-2-haloacid_dehalogenase"/>
</dbReference>
<dbReference type="SUPFAM" id="SSF56784">
    <property type="entry name" value="HAD-like"/>
    <property type="match status" value="1"/>
</dbReference>
<keyword evidence="4" id="KW-1185">Reference proteome</keyword>
<dbReference type="SFLD" id="SFLDS00003">
    <property type="entry name" value="Haloacid_Dehalogenase"/>
    <property type="match status" value="1"/>
</dbReference>
<reference evidence="3" key="1">
    <citation type="journal article" date="2020" name="Stud. Mycol.">
        <title>101 Dothideomycetes genomes: a test case for predicting lifestyles and emergence of pathogens.</title>
        <authorList>
            <person name="Haridas S."/>
            <person name="Albert R."/>
            <person name="Binder M."/>
            <person name="Bloem J."/>
            <person name="Labutti K."/>
            <person name="Salamov A."/>
            <person name="Andreopoulos B."/>
            <person name="Baker S."/>
            <person name="Barry K."/>
            <person name="Bills G."/>
            <person name="Bluhm B."/>
            <person name="Cannon C."/>
            <person name="Castanera R."/>
            <person name="Culley D."/>
            <person name="Daum C."/>
            <person name="Ezra D."/>
            <person name="Gonzalez J."/>
            <person name="Henrissat B."/>
            <person name="Kuo A."/>
            <person name="Liang C."/>
            <person name="Lipzen A."/>
            <person name="Lutzoni F."/>
            <person name="Magnuson J."/>
            <person name="Mondo S."/>
            <person name="Nolan M."/>
            <person name="Ohm R."/>
            <person name="Pangilinan J."/>
            <person name="Park H.-J."/>
            <person name="Ramirez L."/>
            <person name="Alfaro M."/>
            <person name="Sun H."/>
            <person name="Tritt A."/>
            <person name="Yoshinaga Y."/>
            <person name="Zwiers L.-H."/>
            <person name="Turgeon B."/>
            <person name="Goodwin S."/>
            <person name="Spatafora J."/>
            <person name="Crous P."/>
            <person name="Grigoriev I."/>
        </authorList>
    </citation>
    <scope>NUCLEOTIDE SEQUENCE</scope>
    <source>
        <strain evidence="3">CBS 116005</strain>
    </source>
</reference>
<dbReference type="Pfam" id="PF00702">
    <property type="entry name" value="Hydrolase"/>
    <property type="match status" value="1"/>
</dbReference>
<gene>
    <name evidence="3" type="ORF">EJ03DRAFT_293785</name>
</gene>
<dbReference type="Gene3D" id="1.10.150.240">
    <property type="entry name" value="Putative phosphatase, domain 2"/>
    <property type="match status" value="1"/>
</dbReference>
<dbReference type="SFLD" id="SFLDG01129">
    <property type="entry name" value="C1.5:_HAD__Beta-PGM__Phosphata"/>
    <property type="match status" value="1"/>
</dbReference>
<dbReference type="EMBL" id="ML995838">
    <property type="protein sequence ID" value="KAF2769028.1"/>
    <property type="molecule type" value="Genomic_DNA"/>
</dbReference>
<dbReference type="InterPro" id="IPR036412">
    <property type="entry name" value="HAD-like_sf"/>
</dbReference>
<dbReference type="InterPro" id="IPR006328">
    <property type="entry name" value="2-HAD"/>
</dbReference>
<dbReference type="InterPro" id="IPR006439">
    <property type="entry name" value="HAD-SF_hydro_IA"/>
</dbReference>
<evidence type="ECO:0000313" key="4">
    <source>
        <dbReference type="Proteomes" id="UP000799436"/>
    </source>
</evidence>
<dbReference type="Proteomes" id="UP000799436">
    <property type="component" value="Unassembled WGS sequence"/>
</dbReference>
<sequence length="271" mass="30285">MGNDNPRIVLAFDAYGTLLSTQSIAQKLAAHFGDEKAKTIAVTWRKYQLEYTWRLNSMGLYEDFSAVTRRSLKHALAESSVKLDEKSTEEIMGAYDSLTCFPDVERTMNGLKSTPDIKAVVFSNGTHKMVSTSVKSSPELSKHANIFQDIIVVEEVKKFKPAKESYIHLAQKVGKDPKDKKQLGQIWLISGNPFDVVGARAAGLNSIWVDREGNGWQDSLVEGEKGRPTGIVKDLDKALTTVMRIESDELTTNWREMHGDVSRHKEVAPKD</sequence>
<evidence type="ECO:0000256" key="2">
    <source>
        <dbReference type="ARBA" id="ARBA00022801"/>
    </source>
</evidence>
<dbReference type="GO" id="GO:0016791">
    <property type="term" value="F:phosphatase activity"/>
    <property type="evidence" value="ECO:0007669"/>
    <property type="project" value="UniProtKB-ARBA"/>
</dbReference>
<evidence type="ECO:0000256" key="1">
    <source>
        <dbReference type="ARBA" id="ARBA00008106"/>
    </source>
</evidence>
<evidence type="ECO:0000313" key="3">
    <source>
        <dbReference type="EMBL" id="KAF2769028.1"/>
    </source>
</evidence>
<protein>
    <submittedName>
        <fullName evidence="3">Haloacid dehalogenase</fullName>
    </submittedName>
</protein>
<comment type="similarity">
    <text evidence="1">Belongs to the HAD-like hydrolase superfamily. S-2-haloalkanoic acid dehalogenase family.</text>
</comment>
<dbReference type="NCBIfam" id="TIGR01428">
    <property type="entry name" value="HAD_type_II"/>
    <property type="match status" value="1"/>
</dbReference>
<dbReference type="NCBIfam" id="TIGR01493">
    <property type="entry name" value="HAD-SF-IA-v2"/>
    <property type="match status" value="1"/>
</dbReference>